<dbReference type="GO" id="GO:0007156">
    <property type="term" value="P:homophilic cell adhesion via plasma membrane adhesion molecules"/>
    <property type="evidence" value="ECO:0007669"/>
    <property type="project" value="TreeGrafter"/>
</dbReference>
<dbReference type="InterPro" id="IPR050964">
    <property type="entry name" value="Striated_Muscle_Regulatory"/>
</dbReference>
<dbReference type="InterPro" id="IPR036179">
    <property type="entry name" value="Ig-like_dom_sf"/>
</dbReference>
<organism evidence="3">
    <name type="scientific">Medioppia subpectinata</name>
    <dbReference type="NCBI Taxonomy" id="1979941"/>
    <lineage>
        <taxon>Eukaryota</taxon>
        <taxon>Metazoa</taxon>
        <taxon>Ecdysozoa</taxon>
        <taxon>Arthropoda</taxon>
        <taxon>Chelicerata</taxon>
        <taxon>Arachnida</taxon>
        <taxon>Acari</taxon>
        <taxon>Acariformes</taxon>
        <taxon>Sarcoptiformes</taxon>
        <taxon>Oribatida</taxon>
        <taxon>Brachypylina</taxon>
        <taxon>Oppioidea</taxon>
        <taxon>Oppiidae</taxon>
        <taxon>Medioppia</taxon>
    </lineage>
</organism>
<keyword evidence="4" id="KW-1185">Reference proteome</keyword>
<dbReference type="CDD" id="cd00063">
    <property type="entry name" value="FN3"/>
    <property type="match status" value="1"/>
</dbReference>
<evidence type="ECO:0000313" key="3">
    <source>
        <dbReference type="EMBL" id="CAD7643986.1"/>
    </source>
</evidence>
<dbReference type="AlphaFoldDB" id="A0A7R9QGF7"/>
<dbReference type="InterPro" id="IPR003961">
    <property type="entry name" value="FN3_dom"/>
</dbReference>
<dbReference type="Gene3D" id="2.60.40.10">
    <property type="entry name" value="Immunoglobulins"/>
    <property type="match status" value="2"/>
</dbReference>
<evidence type="ECO:0000259" key="2">
    <source>
        <dbReference type="PROSITE" id="PS50853"/>
    </source>
</evidence>
<accession>A0A7R9QGF7</accession>
<dbReference type="SUPFAM" id="SSF49265">
    <property type="entry name" value="Fibronectin type III"/>
    <property type="match status" value="1"/>
</dbReference>
<name>A0A7R9QGF7_9ACAR</name>
<dbReference type="PROSITE" id="PS50853">
    <property type="entry name" value="FN3"/>
    <property type="match status" value="1"/>
</dbReference>
<dbReference type="EMBL" id="OC884940">
    <property type="protein sequence ID" value="CAD7643986.1"/>
    <property type="molecule type" value="Genomic_DNA"/>
</dbReference>
<dbReference type="GO" id="GO:0007416">
    <property type="term" value="P:synapse assembly"/>
    <property type="evidence" value="ECO:0007669"/>
    <property type="project" value="TreeGrafter"/>
</dbReference>
<dbReference type="EMBL" id="CAJPIZ010030365">
    <property type="protein sequence ID" value="CAG2119907.1"/>
    <property type="molecule type" value="Genomic_DNA"/>
</dbReference>
<keyword evidence="1" id="KW-0677">Repeat</keyword>
<dbReference type="PANTHER" id="PTHR13817:SF166">
    <property type="entry name" value="NEURONAL IGCAM-RELATED"/>
    <property type="match status" value="1"/>
</dbReference>
<dbReference type="Proteomes" id="UP000759131">
    <property type="component" value="Unassembled WGS sequence"/>
</dbReference>
<dbReference type="SMART" id="SM00060">
    <property type="entry name" value="FN3"/>
    <property type="match status" value="1"/>
</dbReference>
<dbReference type="PRINTS" id="PR00014">
    <property type="entry name" value="FNTYPEIII"/>
</dbReference>
<dbReference type="InterPro" id="IPR036116">
    <property type="entry name" value="FN3_sf"/>
</dbReference>
<proteinExistence type="predicted"/>
<dbReference type="GO" id="GO:0045202">
    <property type="term" value="C:synapse"/>
    <property type="evidence" value="ECO:0007669"/>
    <property type="project" value="TreeGrafter"/>
</dbReference>
<dbReference type="OrthoDB" id="152385at2759"/>
<gene>
    <name evidence="3" type="ORF">OSB1V03_LOCUS19854</name>
</gene>
<reference evidence="3" key="1">
    <citation type="submission" date="2020-11" db="EMBL/GenBank/DDBJ databases">
        <authorList>
            <person name="Tran Van P."/>
        </authorList>
    </citation>
    <scope>NUCLEOTIDE SEQUENCE</scope>
</reference>
<dbReference type="Pfam" id="PF00041">
    <property type="entry name" value="fn3"/>
    <property type="match status" value="1"/>
</dbReference>
<evidence type="ECO:0000313" key="4">
    <source>
        <dbReference type="Proteomes" id="UP000759131"/>
    </source>
</evidence>
<evidence type="ECO:0000256" key="1">
    <source>
        <dbReference type="ARBA" id="ARBA00022737"/>
    </source>
</evidence>
<feature type="non-terminal residue" evidence="3">
    <location>
        <position position="179"/>
    </location>
</feature>
<dbReference type="SUPFAM" id="SSF48726">
    <property type="entry name" value="Immunoglobulin"/>
    <property type="match status" value="1"/>
</dbReference>
<sequence length="179" mass="19959">PIAVALTRDGQPFDAGVENRYQVIRNETSGVDAVWLRIHILDTTRRDSALYTCIASNKYGRDEFNHQIIVQEAPDIPENVMVNEITSRTALLSWLEPYAGNAIIIKYRLEMKQSLNGWQSSPQSSLPGDNTVESIPGTDTSYIIRGLKPVTAYTLRLSAENKLGFSANCTDIHFNTGEE</sequence>
<protein>
    <recommendedName>
        <fullName evidence="2">Fibronectin type-III domain-containing protein</fullName>
    </recommendedName>
</protein>
<dbReference type="PANTHER" id="PTHR13817">
    <property type="entry name" value="TITIN"/>
    <property type="match status" value="1"/>
</dbReference>
<feature type="domain" description="Fibronectin type-III" evidence="2">
    <location>
        <begin position="76"/>
        <end position="179"/>
    </location>
</feature>
<dbReference type="InterPro" id="IPR013783">
    <property type="entry name" value="Ig-like_fold"/>
</dbReference>
<feature type="non-terminal residue" evidence="3">
    <location>
        <position position="1"/>
    </location>
</feature>